<dbReference type="GO" id="GO:0004930">
    <property type="term" value="F:G protein-coupled receptor activity"/>
    <property type="evidence" value="ECO:0007669"/>
    <property type="project" value="UniProtKB-KW"/>
</dbReference>
<dbReference type="PROSITE" id="PS50227">
    <property type="entry name" value="G_PROTEIN_RECEP_F2_3"/>
    <property type="match status" value="1"/>
</dbReference>
<comment type="subcellular location">
    <subcellularLocation>
        <location evidence="1">Membrane</location>
        <topology evidence="1">Multi-pass membrane protein</topology>
    </subcellularLocation>
</comment>
<dbReference type="PROSITE" id="PS50221">
    <property type="entry name" value="GAIN_B"/>
    <property type="match status" value="1"/>
</dbReference>
<dbReference type="Pfam" id="PF01825">
    <property type="entry name" value="GPS"/>
    <property type="match status" value="1"/>
</dbReference>
<feature type="transmembrane region" description="Helical" evidence="11">
    <location>
        <begin position="614"/>
        <end position="633"/>
    </location>
</feature>
<keyword evidence="4 11" id="KW-1133">Transmembrane helix</keyword>
<evidence type="ECO:0000313" key="17">
    <source>
        <dbReference type="RefSeq" id="XP_031437902.1"/>
    </source>
</evidence>
<evidence type="ECO:0000259" key="14">
    <source>
        <dbReference type="PROSITE" id="PS50261"/>
    </source>
</evidence>
<evidence type="ECO:0000259" key="15">
    <source>
        <dbReference type="PROSITE" id="PS50835"/>
    </source>
</evidence>
<evidence type="ECO:0000256" key="8">
    <source>
        <dbReference type="ARBA" id="ARBA00023170"/>
    </source>
</evidence>
<evidence type="ECO:0000256" key="1">
    <source>
        <dbReference type="ARBA" id="ARBA00004141"/>
    </source>
</evidence>
<feature type="domain" description="GAIN-B" evidence="12">
    <location>
        <begin position="428"/>
        <end position="568"/>
    </location>
</feature>
<feature type="transmembrane region" description="Helical" evidence="11">
    <location>
        <begin position="735"/>
        <end position="758"/>
    </location>
</feature>
<dbReference type="PANTHER" id="PTHR45813:SF2">
    <property type="entry name" value="ADHESION G-PROTEIN COUPLED RECEPTOR F3"/>
    <property type="match status" value="1"/>
</dbReference>
<dbReference type="Gene3D" id="2.60.220.50">
    <property type="match status" value="1"/>
</dbReference>
<accession>A0A6P8GR44</accession>
<dbReference type="PROSITE" id="PS50835">
    <property type="entry name" value="IG_LIKE"/>
    <property type="match status" value="1"/>
</dbReference>
<keyword evidence="16" id="KW-1185">Reference proteome</keyword>
<reference evidence="17" key="1">
    <citation type="submission" date="2025-08" db="UniProtKB">
        <authorList>
            <consortium name="RefSeq"/>
        </authorList>
    </citation>
    <scope>IDENTIFICATION</scope>
</reference>
<dbReference type="InterPro" id="IPR007110">
    <property type="entry name" value="Ig-like_dom"/>
</dbReference>
<proteinExistence type="inferred from homology"/>
<feature type="transmembrane region" description="Helical" evidence="11">
    <location>
        <begin position="779"/>
        <end position="799"/>
    </location>
</feature>
<dbReference type="AlphaFoldDB" id="A0A6P8GR44"/>
<organism evidence="16 17">
    <name type="scientific">Clupea harengus</name>
    <name type="common">Atlantic herring</name>
    <dbReference type="NCBI Taxonomy" id="7950"/>
    <lineage>
        <taxon>Eukaryota</taxon>
        <taxon>Metazoa</taxon>
        <taxon>Chordata</taxon>
        <taxon>Craniata</taxon>
        <taxon>Vertebrata</taxon>
        <taxon>Euteleostomi</taxon>
        <taxon>Actinopterygii</taxon>
        <taxon>Neopterygii</taxon>
        <taxon>Teleostei</taxon>
        <taxon>Clupei</taxon>
        <taxon>Clupeiformes</taxon>
        <taxon>Clupeoidei</taxon>
        <taxon>Clupeidae</taxon>
        <taxon>Clupea</taxon>
    </lineage>
</organism>
<comment type="similarity">
    <text evidence="2">Belongs to the G-protein coupled receptor 2 family. Adhesion G-protein coupled receptor (ADGR) subfamily.</text>
</comment>
<keyword evidence="5" id="KW-0297">G-protein coupled receptor</keyword>
<dbReference type="RefSeq" id="XP_031437902.1">
    <property type="nucleotide sequence ID" value="XM_031582042.1"/>
</dbReference>
<dbReference type="SMART" id="SM00008">
    <property type="entry name" value="HormR"/>
    <property type="match status" value="1"/>
</dbReference>
<feature type="transmembrane region" description="Helical" evidence="11">
    <location>
        <begin position="811"/>
        <end position="831"/>
    </location>
</feature>
<dbReference type="Pfam" id="PF02793">
    <property type="entry name" value="HRM"/>
    <property type="match status" value="1"/>
</dbReference>
<keyword evidence="9" id="KW-0325">Glycoprotein</keyword>
<keyword evidence="10" id="KW-0807">Transducer</keyword>
<dbReference type="GO" id="GO:0007189">
    <property type="term" value="P:adenylate cyclase-activating G protein-coupled receptor signaling pathway"/>
    <property type="evidence" value="ECO:0007669"/>
    <property type="project" value="TreeGrafter"/>
</dbReference>
<name>A0A6P8GR44_CLUHA</name>
<keyword evidence="7" id="KW-1015">Disulfide bond</keyword>
<sequence length="864" mass="95101">MNGFEKLITTVSPNGASAEFEVTLAGVFKTAKLAKLIEGLKSSLPASISVETTGLVEMDSPSGKVPYKSKQELNCSIDDTLSTCSWFITKQGNEQPASIGNGSQVIVGSWCSNFTYLTLLQATGLWDGLYTCKFTDGSISHKASGNVSIDLLPDEITMISDPQTADCDVPDPDKVIGVTVKCVILPPTSPVEYTVTLSVSTFNGDPKTMVKEEGKSAENINYTCNIQVPCRERKPTIEAKCIFENSQNQNIEQNLKIPVLYNSDKFCEAEWPWKKTKAGSTATQPCPPKRTGNISRTCNEEGQWQSEKNYCVSEAINKLSSSVEYFKLGLNATPEVAVEIFSGLKNNSAAGSNLTLGDIQATIGILDGMADASSTVTLQDDSMMNDFIDSASNLLSTPWTDDTSASESLSKNYLKAVEELVVNIKLNQSEGHNSSNIELQVCRNDDTCNRTIMGVQMALSTTAHQSKVVALKNLANLLPNNIKNTESASIVVSATLENASHHTANITLAFPFDNTSATPDKIYCVFWETNGSRWSEEGCVARMETDTIICECSHLTSFSSLFSKEPVDSPVLSMITYIGLGISICSLLVFLFIEWLVWTAIVKSNLSHFRHTSLVNIALCLLLADCSFLASAFPLKLGEPCCFIMVLAKHFFFVAMFFWMLCLGLMLLHQLIFVFSPLRRKVYMILSFTIGYGGPTVTVGISYLYYSRWSESSYYDDTTCWLKYEGAMKGSLHAFLFPVGVITIMNLFSMVVVIMTLLRPNVSEGKADDKETLKSILKAIVFLTPVFGGTWLLGFLMFFMERSTFGVLLHYAFTIVNSLQGFFILVTGCLGEKRVRDEVLKYILVTKSPKSESRRNLTSSISKK</sequence>
<dbReference type="InterPro" id="IPR001879">
    <property type="entry name" value="GPCR_2_extracellular_dom"/>
</dbReference>
<evidence type="ECO:0000256" key="4">
    <source>
        <dbReference type="ARBA" id="ARBA00022989"/>
    </source>
</evidence>
<evidence type="ECO:0000256" key="5">
    <source>
        <dbReference type="ARBA" id="ARBA00023040"/>
    </source>
</evidence>
<evidence type="ECO:0000256" key="3">
    <source>
        <dbReference type="ARBA" id="ARBA00022692"/>
    </source>
</evidence>
<evidence type="ECO:0000313" key="16">
    <source>
        <dbReference type="Proteomes" id="UP000515152"/>
    </source>
</evidence>
<dbReference type="OrthoDB" id="10040049at2759"/>
<dbReference type="GeneID" id="105894425"/>
<dbReference type="KEGG" id="char:105894425"/>
<dbReference type="InterPro" id="IPR057244">
    <property type="entry name" value="GAIN_B"/>
</dbReference>
<dbReference type="InterPro" id="IPR036445">
    <property type="entry name" value="GPCR_2_extracell_dom_sf"/>
</dbReference>
<evidence type="ECO:0000259" key="12">
    <source>
        <dbReference type="PROSITE" id="PS50221"/>
    </source>
</evidence>
<evidence type="ECO:0000256" key="7">
    <source>
        <dbReference type="ARBA" id="ARBA00023157"/>
    </source>
</evidence>
<gene>
    <name evidence="17" type="primary">adgrf3b</name>
</gene>
<evidence type="ECO:0000256" key="10">
    <source>
        <dbReference type="ARBA" id="ARBA00023224"/>
    </source>
</evidence>
<dbReference type="PANTHER" id="PTHR45813">
    <property type="entry name" value="IG-LIKE DOMAIN-CONTAINING PROTEIN"/>
    <property type="match status" value="1"/>
</dbReference>
<dbReference type="FunFam" id="1.20.1070.10:FF:000058">
    <property type="entry name" value="Adhesion G protein-coupled receptor F5"/>
    <property type="match status" value="1"/>
</dbReference>
<feature type="domain" description="Ig-like" evidence="15">
    <location>
        <begin position="45"/>
        <end position="148"/>
    </location>
</feature>
<feature type="transmembrane region" description="Helical" evidence="11">
    <location>
        <begin position="653"/>
        <end position="675"/>
    </location>
</feature>
<dbReference type="CTD" id="565465"/>
<dbReference type="PROSITE" id="PS50261">
    <property type="entry name" value="G_PROTEIN_RECEP_F2_4"/>
    <property type="match status" value="1"/>
</dbReference>
<dbReference type="InterPro" id="IPR000203">
    <property type="entry name" value="GPS"/>
</dbReference>
<evidence type="ECO:0000256" key="11">
    <source>
        <dbReference type="SAM" id="Phobius"/>
    </source>
</evidence>
<keyword evidence="3 11" id="KW-0812">Transmembrane</keyword>
<dbReference type="PRINTS" id="PR00249">
    <property type="entry name" value="GPCRSECRETIN"/>
</dbReference>
<dbReference type="Pfam" id="PF00002">
    <property type="entry name" value="7tm_2"/>
    <property type="match status" value="1"/>
</dbReference>
<dbReference type="SMART" id="SM00303">
    <property type="entry name" value="GPS"/>
    <property type="match status" value="1"/>
</dbReference>
<keyword evidence="6 11" id="KW-0472">Membrane</keyword>
<dbReference type="SUPFAM" id="SSF81321">
    <property type="entry name" value="Family A G protein-coupled receptor-like"/>
    <property type="match status" value="1"/>
</dbReference>
<dbReference type="InterPro" id="IPR051587">
    <property type="entry name" value="Adhesion_GPCR"/>
</dbReference>
<protein>
    <submittedName>
        <fullName evidence="17">Adhesion G-protein coupled receptor F3</fullName>
    </submittedName>
</protein>
<feature type="transmembrane region" description="Helical" evidence="11">
    <location>
        <begin position="682"/>
        <end position="706"/>
    </location>
</feature>
<feature type="transmembrane region" description="Helical" evidence="11">
    <location>
        <begin position="574"/>
        <end position="602"/>
    </location>
</feature>
<dbReference type="InterPro" id="IPR000832">
    <property type="entry name" value="GPCR_2_secretin-like"/>
</dbReference>
<dbReference type="Proteomes" id="UP000515152">
    <property type="component" value="Chromosome 15"/>
</dbReference>
<dbReference type="GO" id="GO:0016020">
    <property type="term" value="C:membrane"/>
    <property type="evidence" value="ECO:0007669"/>
    <property type="project" value="UniProtKB-SubCell"/>
</dbReference>
<dbReference type="Gene3D" id="1.20.1070.10">
    <property type="entry name" value="Rhodopsin 7-helix transmembrane proteins"/>
    <property type="match status" value="1"/>
</dbReference>
<dbReference type="InterPro" id="IPR017981">
    <property type="entry name" value="GPCR_2-like_7TM"/>
</dbReference>
<evidence type="ECO:0000256" key="9">
    <source>
        <dbReference type="ARBA" id="ARBA00023180"/>
    </source>
</evidence>
<dbReference type="SUPFAM" id="SSF111418">
    <property type="entry name" value="Hormone receptor domain"/>
    <property type="match status" value="1"/>
</dbReference>
<evidence type="ECO:0000259" key="13">
    <source>
        <dbReference type="PROSITE" id="PS50227"/>
    </source>
</evidence>
<dbReference type="InterPro" id="IPR046338">
    <property type="entry name" value="GAIN_dom_sf"/>
</dbReference>
<feature type="domain" description="G-protein coupled receptors family 2 profile 1" evidence="13">
    <location>
        <begin position="240"/>
        <end position="310"/>
    </location>
</feature>
<keyword evidence="8 17" id="KW-0675">Receptor</keyword>
<dbReference type="Gene3D" id="4.10.1240.10">
    <property type="entry name" value="GPCR, family 2, extracellular hormone receptor domain"/>
    <property type="match status" value="1"/>
</dbReference>
<feature type="domain" description="G-protein coupled receptors family 2 profile 2" evidence="14">
    <location>
        <begin position="572"/>
        <end position="832"/>
    </location>
</feature>
<evidence type="ECO:0000256" key="2">
    <source>
        <dbReference type="ARBA" id="ARBA00007343"/>
    </source>
</evidence>
<evidence type="ECO:0000256" key="6">
    <source>
        <dbReference type="ARBA" id="ARBA00023136"/>
    </source>
</evidence>
<dbReference type="GO" id="GO:0007166">
    <property type="term" value="P:cell surface receptor signaling pathway"/>
    <property type="evidence" value="ECO:0007669"/>
    <property type="project" value="InterPro"/>
</dbReference>